<gene>
    <name evidence="1" type="ORF">GGR28_002364</name>
</gene>
<protein>
    <submittedName>
        <fullName evidence="1">Uncharacterized protein</fullName>
    </submittedName>
</protein>
<reference evidence="1 2" key="1">
    <citation type="submission" date="2020-08" db="EMBL/GenBank/DDBJ databases">
        <title>Genomic Encyclopedia of Type Strains, Phase IV (KMG-IV): sequencing the most valuable type-strain genomes for metagenomic binning, comparative biology and taxonomic classification.</title>
        <authorList>
            <person name="Goeker M."/>
        </authorList>
    </citation>
    <scope>NUCLEOTIDE SEQUENCE [LARGE SCALE GENOMIC DNA]</scope>
    <source>
        <strain evidence="1 2">DSM 105137</strain>
    </source>
</reference>
<dbReference type="Proteomes" id="UP000576209">
    <property type="component" value="Unassembled WGS sequence"/>
</dbReference>
<dbReference type="AlphaFoldDB" id="A0A840ED61"/>
<proteinExistence type="predicted"/>
<comment type="caution">
    <text evidence="1">The sequence shown here is derived from an EMBL/GenBank/DDBJ whole genome shotgun (WGS) entry which is preliminary data.</text>
</comment>
<keyword evidence="2" id="KW-1185">Reference proteome</keyword>
<evidence type="ECO:0000313" key="2">
    <source>
        <dbReference type="Proteomes" id="UP000576209"/>
    </source>
</evidence>
<sequence length="96" mass="10851">MSSAEYEDILLHRRFRSVANALMGKWFAETKSDALKWALKLTYSSKVCVIEIEIADDIGEALYFADYLDGVGPARYAEIDHLKHATILTVTDVLKK</sequence>
<organism evidence="1 2">
    <name type="scientific">Neolewinella aquimaris</name>
    <dbReference type="NCBI Taxonomy" id="1835722"/>
    <lineage>
        <taxon>Bacteria</taxon>
        <taxon>Pseudomonadati</taxon>
        <taxon>Bacteroidota</taxon>
        <taxon>Saprospiria</taxon>
        <taxon>Saprospirales</taxon>
        <taxon>Lewinellaceae</taxon>
        <taxon>Neolewinella</taxon>
    </lineage>
</organism>
<dbReference type="EMBL" id="JACIFF010000005">
    <property type="protein sequence ID" value="MBB4079739.1"/>
    <property type="molecule type" value="Genomic_DNA"/>
</dbReference>
<evidence type="ECO:0000313" key="1">
    <source>
        <dbReference type="EMBL" id="MBB4079739.1"/>
    </source>
</evidence>
<name>A0A840ED61_9BACT</name>
<accession>A0A840ED61</accession>